<dbReference type="AlphaFoldDB" id="I3CBV4"/>
<dbReference type="EMBL" id="JH600070">
    <property type="protein sequence ID" value="EIJ41097.1"/>
    <property type="molecule type" value="Genomic_DNA"/>
</dbReference>
<dbReference type="InterPro" id="IPR051606">
    <property type="entry name" value="Polyketide_Oxido-like"/>
</dbReference>
<dbReference type="STRING" id="395493.BegalDRAFT_0174"/>
<dbReference type="Gene3D" id="3.40.50.720">
    <property type="entry name" value="NAD(P)-binding Rossmann-like Domain"/>
    <property type="match status" value="1"/>
</dbReference>
<keyword evidence="3" id="KW-1185">Reference proteome</keyword>
<dbReference type="PANTHER" id="PTHR43355">
    <property type="entry name" value="FLAVIN REDUCTASE (NADPH)"/>
    <property type="match status" value="1"/>
</dbReference>
<dbReference type="InterPro" id="IPR036291">
    <property type="entry name" value="NAD(P)-bd_dom_sf"/>
</dbReference>
<dbReference type="HOGENOM" id="CLU_025711_4_5_6"/>
<organism evidence="2 3">
    <name type="scientific">Beggiatoa alba B18LD</name>
    <dbReference type="NCBI Taxonomy" id="395493"/>
    <lineage>
        <taxon>Bacteria</taxon>
        <taxon>Pseudomonadati</taxon>
        <taxon>Pseudomonadota</taxon>
        <taxon>Gammaproteobacteria</taxon>
        <taxon>Thiotrichales</taxon>
        <taxon>Thiotrichaceae</taxon>
        <taxon>Beggiatoa</taxon>
    </lineage>
</organism>
<dbReference type="GO" id="GO:0042602">
    <property type="term" value="F:riboflavin reductase (NADPH) activity"/>
    <property type="evidence" value="ECO:0007669"/>
    <property type="project" value="TreeGrafter"/>
</dbReference>
<evidence type="ECO:0000313" key="3">
    <source>
        <dbReference type="Proteomes" id="UP000005744"/>
    </source>
</evidence>
<dbReference type="PANTHER" id="PTHR43355:SF2">
    <property type="entry name" value="FLAVIN REDUCTASE (NADPH)"/>
    <property type="match status" value="1"/>
</dbReference>
<name>I3CBV4_9GAMM</name>
<dbReference type="CDD" id="cd05244">
    <property type="entry name" value="BVR-B_like_SDR_a"/>
    <property type="match status" value="1"/>
</dbReference>
<reference evidence="2 3" key="1">
    <citation type="submission" date="2011-11" db="EMBL/GenBank/DDBJ databases">
        <title>Improved High-Quality Draft sequence of Beggiatoa alba B18lD.</title>
        <authorList>
            <consortium name="US DOE Joint Genome Institute"/>
            <person name="Lucas S."/>
            <person name="Han J."/>
            <person name="Lapidus A."/>
            <person name="Cheng J.-F."/>
            <person name="Goodwin L."/>
            <person name="Pitluck S."/>
            <person name="Peters L."/>
            <person name="Mikhailova N."/>
            <person name="Held B."/>
            <person name="Detter J.C."/>
            <person name="Han C."/>
            <person name="Tapia R."/>
            <person name="Land M."/>
            <person name="Hauser L."/>
            <person name="Kyrpides N."/>
            <person name="Ivanova N."/>
            <person name="Pagani I."/>
            <person name="Samuel K."/>
            <person name="Teske A."/>
            <person name="Mueller J."/>
            <person name="Woyke T."/>
        </authorList>
    </citation>
    <scope>NUCLEOTIDE SEQUENCE [LARGE SCALE GENOMIC DNA]</scope>
    <source>
        <strain evidence="2 3">B18LD</strain>
    </source>
</reference>
<evidence type="ECO:0000313" key="2">
    <source>
        <dbReference type="EMBL" id="EIJ41097.1"/>
    </source>
</evidence>
<evidence type="ECO:0000259" key="1">
    <source>
        <dbReference type="Pfam" id="PF13460"/>
    </source>
</evidence>
<dbReference type="eggNOG" id="COG0702">
    <property type="taxonomic scope" value="Bacteria"/>
</dbReference>
<dbReference type="SUPFAM" id="SSF51735">
    <property type="entry name" value="NAD(P)-binding Rossmann-fold domains"/>
    <property type="match status" value="1"/>
</dbReference>
<protein>
    <submittedName>
        <fullName evidence="2">Putative NADH-flavin reductase</fullName>
    </submittedName>
</protein>
<proteinExistence type="predicted"/>
<dbReference type="RefSeq" id="WP_002682705.1">
    <property type="nucleotide sequence ID" value="NZ_JH600070.1"/>
</dbReference>
<gene>
    <name evidence="2" type="ORF">BegalDRAFT_0174</name>
</gene>
<dbReference type="InterPro" id="IPR016040">
    <property type="entry name" value="NAD(P)-bd_dom"/>
</dbReference>
<dbReference type="Pfam" id="PF13460">
    <property type="entry name" value="NAD_binding_10"/>
    <property type="match status" value="1"/>
</dbReference>
<feature type="domain" description="NAD(P)-binding" evidence="1">
    <location>
        <begin position="7"/>
        <end position="197"/>
    </location>
</feature>
<accession>I3CBV4</accession>
<dbReference type="GO" id="GO:0004074">
    <property type="term" value="F:biliverdin reductase [NAD(P)H] activity"/>
    <property type="evidence" value="ECO:0007669"/>
    <property type="project" value="TreeGrafter"/>
</dbReference>
<dbReference type="Proteomes" id="UP000005744">
    <property type="component" value="Unassembled WGS sequence"/>
</dbReference>
<dbReference type="OrthoDB" id="9785372at2"/>
<sequence>MNIVIFGASGGTGRCLVEQALAAGHYVTVLQHHSKIRKTDSQLRILQGDVLTYFDVENAIRGQDAVLCALGTKNVKGTTVLSQGTQNICAAMKRFGLNRFICESSLGVGDSLAQTSFFFRYLLMPFFLRHVFADKAIQEQIIQDSGLRRWVIVRPAALTNGKATGQYRLDDTEDTSFKGGTISRADVAAFMLQQLKEDTYAQKVVSIAY</sequence>